<feature type="region of interest" description="Disordered" evidence="1">
    <location>
        <begin position="1"/>
        <end position="71"/>
    </location>
</feature>
<protein>
    <submittedName>
        <fullName evidence="3">Uncharacterized protein LOC106010301</fullName>
    </submittedName>
</protein>
<feature type="region of interest" description="Disordered" evidence="1">
    <location>
        <begin position="331"/>
        <end position="355"/>
    </location>
</feature>
<gene>
    <name evidence="3" type="primary">LOC106010301</name>
</gene>
<name>A0AAX6QZF1_HETGA</name>
<proteinExistence type="predicted"/>
<dbReference type="KEGG" id="hgl:106010301"/>
<organism evidence="2 3">
    <name type="scientific">Heterocephalus glaber</name>
    <name type="common">Naked mole rat</name>
    <dbReference type="NCBI Taxonomy" id="10181"/>
    <lineage>
        <taxon>Eukaryota</taxon>
        <taxon>Metazoa</taxon>
        <taxon>Chordata</taxon>
        <taxon>Craniata</taxon>
        <taxon>Vertebrata</taxon>
        <taxon>Euteleostomi</taxon>
        <taxon>Mammalia</taxon>
        <taxon>Eutheria</taxon>
        <taxon>Euarchontoglires</taxon>
        <taxon>Glires</taxon>
        <taxon>Rodentia</taxon>
        <taxon>Hystricomorpha</taxon>
        <taxon>Bathyergidae</taxon>
        <taxon>Heterocephalus</taxon>
    </lineage>
</organism>
<dbReference type="RefSeq" id="XP_012931467.2">
    <property type="nucleotide sequence ID" value="XM_013076013.2"/>
</dbReference>
<accession>A0AAX6QZF1</accession>
<feature type="compositionally biased region" description="Basic and acidic residues" evidence="1">
    <location>
        <begin position="122"/>
        <end position="138"/>
    </location>
</feature>
<evidence type="ECO:0000313" key="2">
    <source>
        <dbReference type="Proteomes" id="UP000694906"/>
    </source>
</evidence>
<feature type="region of interest" description="Disordered" evidence="1">
    <location>
        <begin position="90"/>
        <end position="140"/>
    </location>
</feature>
<dbReference type="AlphaFoldDB" id="A0AAX6QZF1"/>
<sequence>MTESAELCRKREHSPVVHQEEQLQVGHPNGARGAVSEGPSRATAASRPDPAPAAHALQLPSAAAEQSRPGDRQHFATLAALAHAARTIAVGEPQRARVPAPREGRPFGPRPCHPAGHGPRLPAERSRTTGRPAREVRRAGPRQLLPGCAFLVAPSAARGRRLAGRPARPGALTRGVSLLSRLSAPGLGTRMTAFVVLNKLPVEPAERPHRPTRESSRQFVTEMPVEKQRGFWGLFGFFSCSAQSLGLRPPRCSRAATALCKETWASRAASHWACAPHSENAAELRKKKTVGIHRTAHCQNQEAPRPTELERPLGSSFPAVAGALGAERPCLGSPLHHAGSRQTKRGRDGVGPRNPAQVLEGARGLRSEIMAHERSQVSGPLRGMGCKETRYWDTQGRCPEFHNQPEIGCDLGRNPAVGRKSMSPCNHQV</sequence>
<reference evidence="3" key="1">
    <citation type="submission" date="2025-08" db="UniProtKB">
        <authorList>
            <consortium name="RefSeq"/>
        </authorList>
    </citation>
    <scope>IDENTIFICATION</scope>
</reference>
<feature type="compositionally biased region" description="Basic and acidic residues" evidence="1">
    <location>
        <begin position="1"/>
        <end position="21"/>
    </location>
</feature>
<dbReference type="GeneID" id="106010301"/>
<keyword evidence="2" id="KW-1185">Reference proteome</keyword>
<feature type="compositionally biased region" description="Low complexity" evidence="1">
    <location>
        <begin position="52"/>
        <end position="64"/>
    </location>
</feature>
<evidence type="ECO:0000313" key="3">
    <source>
        <dbReference type="RefSeq" id="XP_012931467.2"/>
    </source>
</evidence>
<dbReference type="Proteomes" id="UP000694906">
    <property type="component" value="Unplaced"/>
</dbReference>
<evidence type="ECO:0000256" key="1">
    <source>
        <dbReference type="SAM" id="MobiDB-lite"/>
    </source>
</evidence>